<dbReference type="Proteomes" id="UP000095558">
    <property type="component" value="Unassembled WGS sequence"/>
</dbReference>
<dbReference type="STRING" id="84024.ERS852471_02417"/>
<dbReference type="RefSeq" id="WP_055276050.1">
    <property type="nucleotide sequence ID" value="NZ_CYZV01000012.1"/>
</dbReference>
<proteinExistence type="predicted"/>
<name>A0A174C4A3_9CLOT</name>
<gene>
    <name evidence="1" type="ORF">ERS852470_01358</name>
</gene>
<dbReference type="EMBL" id="CYZV01000012">
    <property type="protein sequence ID" value="CUO06705.1"/>
    <property type="molecule type" value="Genomic_DNA"/>
</dbReference>
<reference evidence="1 2" key="1">
    <citation type="submission" date="2015-09" db="EMBL/GenBank/DDBJ databases">
        <authorList>
            <consortium name="Pathogen Informatics"/>
        </authorList>
    </citation>
    <scope>NUCLEOTIDE SEQUENCE [LARGE SCALE GENOMIC DNA]</scope>
    <source>
        <strain evidence="1 2">2789STDY5834855</strain>
    </source>
</reference>
<evidence type="ECO:0000313" key="1">
    <source>
        <dbReference type="EMBL" id="CUO06705.1"/>
    </source>
</evidence>
<accession>A0A174C4A3</accession>
<dbReference type="AlphaFoldDB" id="A0A174C4A3"/>
<evidence type="ECO:0000313" key="2">
    <source>
        <dbReference type="Proteomes" id="UP000095558"/>
    </source>
</evidence>
<organism evidence="1 2">
    <name type="scientific">Clostridium disporicum</name>
    <dbReference type="NCBI Taxonomy" id="84024"/>
    <lineage>
        <taxon>Bacteria</taxon>
        <taxon>Bacillati</taxon>
        <taxon>Bacillota</taxon>
        <taxon>Clostridia</taxon>
        <taxon>Eubacteriales</taxon>
        <taxon>Clostridiaceae</taxon>
        <taxon>Clostridium</taxon>
    </lineage>
</organism>
<sequence length="85" mass="9435">MLVTITAFIGTIIGSYSGFLFSQSQPDGLGYISMLTTIFLGIKFLVKPIEEGHDADSGSNDNYSSQEQDIIIKFIKDLKNNNKHF</sequence>
<protein>
    <submittedName>
        <fullName evidence="1">Uncharacterized protein</fullName>
    </submittedName>
</protein>